<dbReference type="InterPro" id="IPR050090">
    <property type="entry name" value="Tyrosine_recombinase_XerCD"/>
</dbReference>
<dbReference type="Proteomes" id="UP000036756">
    <property type="component" value="Unassembled WGS sequence"/>
</dbReference>
<keyword evidence="3" id="KW-0233">DNA recombination</keyword>
<dbReference type="GO" id="GO:0015074">
    <property type="term" value="P:DNA integration"/>
    <property type="evidence" value="ECO:0007669"/>
    <property type="project" value="UniProtKB-KW"/>
</dbReference>
<dbReference type="PATRIC" id="fig|1121307.3.peg.327"/>
<dbReference type="STRING" id="1121307.CLCY_17c00010"/>
<evidence type="ECO:0000313" key="6">
    <source>
        <dbReference type="Proteomes" id="UP000036756"/>
    </source>
</evidence>
<evidence type="ECO:0000256" key="3">
    <source>
        <dbReference type="ARBA" id="ARBA00023172"/>
    </source>
</evidence>
<feature type="domain" description="Tyr recombinase" evidence="4">
    <location>
        <begin position="1"/>
        <end position="169"/>
    </location>
</feature>
<proteinExistence type="predicted"/>
<evidence type="ECO:0000259" key="4">
    <source>
        <dbReference type="PROSITE" id="PS51898"/>
    </source>
</evidence>
<dbReference type="OrthoDB" id="9801717at2"/>
<sequence>NEIKDLLDELEKGRHGIRNRTIAIVMLNTGLRISELCSLNIQDVDFNNNKIYILGKGSKERIVFLNNSCIDAIKEYLIFRSSSVDALFQSQFNKRITPRTIQIFIKKAVEKLCIEKNITPHALRHTCATYMLKNKIDLRTIQKVLGHSNISTTQIYTFVEDEQLENAFFSLEKFF</sequence>
<dbReference type="EMBL" id="LFVU01000023">
    <property type="protein sequence ID" value="KMT22307.1"/>
    <property type="molecule type" value="Genomic_DNA"/>
</dbReference>
<evidence type="ECO:0000256" key="2">
    <source>
        <dbReference type="ARBA" id="ARBA00022908"/>
    </source>
</evidence>
<dbReference type="GO" id="GO:0006310">
    <property type="term" value="P:DNA recombination"/>
    <property type="evidence" value="ECO:0007669"/>
    <property type="project" value="UniProtKB-KW"/>
</dbReference>
<name>A0A0J8D8V5_CLOCY</name>
<evidence type="ECO:0000313" key="5">
    <source>
        <dbReference type="EMBL" id="KMT22307.1"/>
    </source>
</evidence>
<dbReference type="RefSeq" id="WP_048570124.1">
    <property type="nucleotide sequence ID" value="NZ_LFVU01000023.1"/>
</dbReference>
<dbReference type="InterPro" id="IPR013762">
    <property type="entry name" value="Integrase-like_cat_sf"/>
</dbReference>
<evidence type="ECO:0000256" key="1">
    <source>
        <dbReference type="ARBA" id="ARBA00004496"/>
    </source>
</evidence>
<dbReference type="PANTHER" id="PTHR30349:SF77">
    <property type="entry name" value="TYROSINE RECOMBINASE XERC"/>
    <property type="match status" value="1"/>
</dbReference>
<dbReference type="GO" id="GO:0003677">
    <property type="term" value="F:DNA binding"/>
    <property type="evidence" value="ECO:0007669"/>
    <property type="project" value="InterPro"/>
</dbReference>
<accession>A0A0J8D8V5</accession>
<dbReference type="GO" id="GO:0005737">
    <property type="term" value="C:cytoplasm"/>
    <property type="evidence" value="ECO:0007669"/>
    <property type="project" value="UniProtKB-SubCell"/>
</dbReference>
<dbReference type="PROSITE" id="PS51898">
    <property type="entry name" value="TYR_RECOMBINASE"/>
    <property type="match status" value="1"/>
</dbReference>
<dbReference type="PANTHER" id="PTHR30349">
    <property type="entry name" value="PHAGE INTEGRASE-RELATED"/>
    <property type="match status" value="1"/>
</dbReference>
<comment type="caution">
    <text evidence="5">The sequence shown here is derived from an EMBL/GenBank/DDBJ whole genome shotgun (WGS) entry which is preliminary data.</text>
</comment>
<dbReference type="InterPro" id="IPR011010">
    <property type="entry name" value="DNA_brk_join_enz"/>
</dbReference>
<dbReference type="Gene3D" id="1.10.443.10">
    <property type="entry name" value="Intergrase catalytic core"/>
    <property type="match status" value="1"/>
</dbReference>
<organism evidence="5 6">
    <name type="scientific">Clostridium cylindrosporum DSM 605</name>
    <dbReference type="NCBI Taxonomy" id="1121307"/>
    <lineage>
        <taxon>Bacteria</taxon>
        <taxon>Bacillati</taxon>
        <taxon>Bacillota</taxon>
        <taxon>Clostridia</taxon>
        <taxon>Eubacteriales</taxon>
        <taxon>Clostridiaceae</taxon>
        <taxon>Clostridium</taxon>
    </lineage>
</organism>
<protein>
    <submittedName>
        <fullName evidence="5">Phage integrase family</fullName>
    </submittedName>
</protein>
<dbReference type="AlphaFoldDB" id="A0A0J8D8V5"/>
<feature type="non-terminal residue" evidence="5">
    <location>
        <position position="1"/>
    </location>
</feature>
<keyword evidence="2" id="KW-0229">DNA integration</keyword>
<reference evidence="5 6" key="1">
    <citation type="submission" date="2015-06" db="EMBL/GenBank/DDBJ databases">
        <title>Draft genome sequence of the purine-degrading Clostridium cylindrosporum HC-1 (DSM 605).</title>
        <authorList>
            <person name="Poehlein A."/>
            <person name="Schiel-Bengelsdorf B."/>
            <person name="Bengelsdorf F."/>
            <person name="Daniel R."/>
            <person name="Duerre P."/>
        </authorList>
    </citation>
    <scope>NUCLEOTIDE SEQUENCE [LARGE SCALE GENOMIC DNA]</scope>
    <source>
        <strain evidence="5 6">DSM 605</strain>
    </source>
</reference>
<gene>
    <name evidence="5" type="ORF">CLCY_17c00010</name>
</gene>
<dbReference type="Pfam" id="PF00589">
    <property type="entry name" value="Phage_integrase"/>
    <property type="match status" value="1"/>
</dbReference>
<keyword evidence="6" id="KW-1185">Reference proteome</keyword>
<dbReference type="SUPFAM" id="SSF56349">
    <property type="entry name" value="DNA breaking-rejoining enzymes"/>
    <property type="match status" value="1"/>
</dbReference>
<dbReference type="InterPro" id="IPR002104">
    <property type="entry name" value="Integrase_catalytic"/>
</dbReference>
<comment type="subcellular location">
    <subcellularLocation>
        <location evidence="1">Cytoplasm</location>
    </subcellularLocation>
</comment>